<organism evidence="2 3">
    <name type="scientific">Brassica carinata</name>
    <name type="common">Ethiopian mustard</name>
    <name type="synonym">Abyssinian cabbage</name>
    <dbReference type="NCBI Taxonomy" id="52824"/>
    <lineage>
        <taxon>Eukaryota</taxon>
        <taxon>Viridiplantae</taxon>
        <taxon>Streptophyta</taxon>
        <taxon>Embryophyta</taxon>
        <taxon>Tracheophyta</taxon>
        <taxon>Spermatophyta</taxon>
        <taxon>Magnoliopsida</taxon>
        <taxon>eudicotyledons</taxon>
        <taxon>Gunneridae</taxon>
        <taxon>Pentapetalae</taxon>
        <taxon>rosids</taxon>
        <taxon>malvids</taxon>
        <taxon>Brassicales</taxon>
        <taxon>Brassicaceae</taxon>
        <taxon>Brassiceae</taxon>
        <taxon>Brassica</taxon>
    </lineage>
</organism>
<evidence type="ECO:0000313" key="2">
    <source>
        <dbReference type="EMBL" id="KAG2298289.1"/>
    </source>
</evidence>
<dbReference type="AlphaFoldDB" id="A0A8X7V145"/>
<comment type="caution">
    <text evidence="2">The sequence shown here is derived from an EMBL/GenBank/DDBJ whole genome shotgun (WGS) entry which is preliminary data.</text>
</comment>
<evidence type="ECO:0000256" key="1">
    <source>
        <dbReference type="SAM" id="Phobius"/>
    </source>
</evidence>
<feature type="transmembrane region" description="Helical" evidence="1">
    <location>
        <begin position="7"/>
        <end position="25"/>
    </location>
</feature>
<proteinExistence type="predicted"/>
<keyword evidence="3" id="KW-1185">Reference proteome</keyword>
<dbReference type="Proteomes" id="UP000886595">
    <property type="component" value="Unassembled WGS sequence"/>
</dbReference>
<sequence length="97" mass="10496">MAKTLNSVSYTILLIVLVMASTGIIKSEAQGIECFNKGATRCPLAANRVFFQECGPVPFTTGDCPCCQCCLQTYGSPDVCWAVVEGSDNHCHCYKHV</sequence>
<evidence type="ECO:0000313" key="3">
    <source>
        <dbReference type="Proteomes" id="UP000886595"/>
    </source>
</evidence>
<dbReference type="OrthoDB" id="1079638at2759"/>
<accession>A0A8X7V145</accession>
<gene>
    <name evidence="2" type="ORF">Bca52824_034761</name>
</gene>
<keyword evidence="1" id="KW-0472">Membrane</keyword>
<protein>
    <submittedName>
        <fullName evidence="2">Uncharacterized protein</fullName>
    </submittedName>
</protein>
<keyword evidence="1" id="KW-0812">Transmembrane</keyword>
<dbReference type="EMBL" id="JAAMPC010000008">
    <property type="protein sequence ID" value="KAG2298289.1"/>
    <property type="molecule type" value="Genomic_DNA"/>
</dbReference>
<keyword evidence="1" id="KW-1133">Transmembrane helix</keyword>
<name>A0A8X7V145_BRACI</name>
<reference evidence="2 3" key="1">
    <citation type="submission" date="2020-02" db="EMBL/GenBank/DDBJ databases">
        <authorList>
            <person name="Ma Q."/>
            <person name="Huang Y."/>
            <person name="Song X."/>
            <person name="Pei D."/>
        </authorList>
    </citation>
    <scope>NUCLEOTIDE SEQUENCE [LARGE SCALE GENOMIC DNA]</scope>
    <source>
        <strain evidence="2">Sxm20200214</strain>
        <tissue evidence="2">Leaf</tissue>
    </source>
</reference>